<evidence type="ECO:0000313" key="3">
    <source>
        <dbReference type="Proteomes" id="UP001449795"/>
    </source>
</evidence>
<proteinExistence type="predicted"/>
<dbReference type="InterPro" id="IPR027056">
    <property type="entry name" value="Gluconate_2DH_su3"/>
</dbReference>
<feature type="signal peptide" evidence="1">
    <location>
        <begin position="1"/>
        <end position="32"/>
    </location>
</feature>
<sequence>MTTPPPDPSRRIFMQGLAGAAALGSAAVPVGAARSADAPPYVPTFFTAAEWTFLHAACDRLIPEDAVGPGALALGVPEFIDRQMDTPYAFGKLWYMQAPFVSGPANLGYQLPYAPRDIYRKGIAGAEAFVQAKYGKSFADLDAATRDDILRGFETGDTRFGDLPARTFFAQLLNNTMEGAFSDPVHGGNKGLGGWTMINFPGARADFMDWVDQYGPRYPLGSVSISGETA</sequence>
<protein>
    <submittedName>
        <fullName evidence="2">Gluconate 2-dehydrogenase subunit 3 family protein</fullName>
        <ecNumber evidence="2">1.-.-.-</ecNumber>
    </submittedName>
</protein>
<reference evidence="2 3" key="1">
    <citation type="submission" date="2024-04" db="EMBL/GenBank/DDBJ databases">
        <title>Complete genome sequence of Nguyenibacter vanlangesis HBCM-1154, a strain capable of nitrogen fixation, IAA production, and phosphorus solubilization isolated from sugarcane soil.</title>
        <authorList>
            <person name="MY HANH P."/>
        </authorList>
    </citation>
    <scope>NUCLEOTIDE SEQUENCE [LARGE SCALE GENOMIC DNA]</scope>
    <source>
        <strain evidence="2 3">HBCM 1154</strain>
    </source>
</reference>
<organism evidence="2 3">
    <name type="scientific">Nguyenibacter vanlangensis</name>
    <dbReference type="NCBI Taxonomy" id="1216886"/>
    <lineage>
        <taxon>Bacteria</taxon>
        <taxon>Pseudomonadati</taxon>
        <taxon>Pseudomonadota</taxon>
        <taxon>Alphaproteobacteria</taxon>
        <taxon>Acetobacterales</taxon>
        <taxon>Acetobacteraceae</taxon>
        <taxon>Nguyenibacter</taxon>
    </lineage>
</organism>
<dbReference type="Proteomes" id="UP001449795">
    <property type="component" value="Chromosome"/>
</dbReference>
<dbReference type="PROSITE" id="PS51318">
    <property type="entry name" value="TAT"/>
    <property type="match status" value="1"/>
</dbReference>
<keyword evidence="3" id="KW-1185">Reference proteome</keyword>
<gene>
    <name evidence="2" type="ORF">AAC691_19910</name>
</gene>
<accession>A0ABZ3D4G0</accession>
<feature type="chain" id="PRO_5046528450" evidence="1">
    <location>
        <begin position="33"/>
        <end position="230"/>
    </location>
</feature>
<evidence type="ECO:0000256" key="1">
    <source>
        <dbReference type="SAM" id="SignalP"/>
    </source>
</evidence>
<dbReference type="Pfam" id="PF13618">
    <property type="entry name" value="Gluconate_2-dh3"/>
    <property type="match status" value="1"/>
</dbReference>
<name>A0ABZ3D4G0_9PROT</name>
<dbReference type="InterPro" id="IPR006311">
    <property type="entry name" value="TAT_signal"/>
</dbReference>
<keyword evidence="2" id="KW-0560">Oxidoreductase</keyword>
<dbReference type="EC" id="1.-.-.-" evidence="2"/>
<keyword evidence="1" id="KW-0732">Signal</keyword>
<dbReference type="GO" id="GO:0016491">
    <property type="term" value="F:oxidoreductase activity"/>
    <property type="evidence" value="ECO:0007669"/>
    <property type="project" value="UniProtKB-KW"/>
</dbReference>
<evidence type="ECO:0000313" key="2">
    <source>
        <dbReference type="EMBL" id="XAE42489.1"/>
    </source>
</evidence>
<dbReference type="RefSeq" id="WP_323990314.1">
    <property type="nucleotide sequence ID" value="NZ_CP152276.1"/>
</dbReference>
<dbReference type="EMBL" id="CP152276">
    <property type="protein sequence ID" value="XAE42489.1"/>
    <property type="molecule type" value="Genomic_DNA"/>
</dbReference>